<dbReference type="EMBL" id="JAODUO010000015">
    <property type="protein sequence ID" value="KAK2193256.1"/>
    <property type="molecule type" value="Genomic_DNA"/>
</dbReference>
<reference evidence="2" key="1">
    <citation type="journal article" date="2023" name="Mol. Biol. Evol.">
        <title>Third-Generation Sequencing Reveals the Adaptive Role of the Epigenome in Three Deep-Sea Polychaetes.</title>
        <authorList>
            <person name="Perez M."/>
            <person name="Aroh O."/>
            <person name="Sun Y."/>
            <person name="Lan Y."/>
            <person name="Juniper S.K."/>
            <person name="Young C.R."/>
            <person name="Angers B."/>
            <person name="Qian P.Y."/>
        </authorList>
    </citation>
    <scope>NUCLEOTIDE SEQUENCE</scope>
    <source>
        <strain evidence="2">R07B-5</strain>
    </source>
</reference>
<evidence type="ECO:0000313" key="2">
    <source>
        <dbReference type="EMBL" id="KAK2193256.1"/>
    </source>
</evidence>
<keyword evidence="1" id="KW-0472">Membrane</keyword>
<keyword evidence="1" id="KW-1133">Transmembrane helix</keyword>
<sequence>MRLTVGSGVVILYCCIYSIISLMCINITESTFFLSGAFISTNLSILYALYIYCVDWCSRNPTVLIRAMLPLHLLFERVDVSTTFFPKCYNTRIKVPQ</sequence>
<comment type="caution">
    <text evidence="2">The sequence shown here is derived from an EMBL/GenBank/DDBJ whole genome shotgun (WGS) entry which is preliminary data.</text>
</comment>
<accession>A0AAD9UL11</accession>
<protein>
    <submittedName>
        <fullName evidence="2">Uncharacterized protein</fullName>
    </submittedName>
</protein>
<keyword evidence="3" id="KW-1185">Reference proteome</keyword>
<gene>
    <name evidence="2" type="ORF">NP493_16g06045</name>
</gene>
<name>A0AAD9UL11_RIDPI</name>
<dbReference type="AlphaFoldDB" id="A0AAD9UL11"/>
<keyword evidence="1" id="KW-0812">Transmembrane</keyword>
<proteinExistence type="predicted"/>
<evidence type="ECO:0000256" key="1">
    <source>
        <dbReference type="SAM" id="Phobius"/>
    </source>
</evidence>
<feature type="transmembrane region" description="Helical" evidence="1">
    <location>
        <begin position="32"/>
        <end position="52"/>
    </location>
</feature>
<feature type="transmembrane region" description="Helical" evidence="1">
    <location>
        <begin position="6"/>
        <end position="25"/>
    </location>
</feature>
<organism evidence="2 3">
    <name type="scientific">Ridgeia piscesae</name>
    <name type="common">Tubeworm</name>
    <dbReference type="NCBI Taxonomy" id="27915"/>
    <lineage>
        <taxon>Eukaryota</taxon>
        <taxon>Metazoa</taxon>
        <taxon>Spiralia</taxon>
        <taxon>Lophotrochozoa</taxon>
        <taxon>Annelida</taxon>
        <taxon>Polychaeta</taxon>
        <taxon>Sedentaria</taxon>
        <taxon>Canalipalpata</taxon>
        <taxon>Sabellida</taxon>
        <taxon>Siboglinidae</taxon>
        <taxon>Ridgeia</taxon>
    </lineage>
</organism>
<evidence type="ECO:0000313" key="3">
    <source>
        <dbReference type="Proteomes" id="UP001209878"/>
    </source>
</evidence>
<dbReference type="Proteomes" id="UP001209878">
    <property type="component" value="Unassembled WGS sequence"/>
</dbReference>